<evidence type="ECO:0000313" key="8">
    <source>
        <dbReference type="Proteomes" id="UP000267049"/>
    </source>
</evidence>
<dbReference type="InterPro" id="IPR013249">
    <property type="entry name" value="RNA_pol_sigma70_r4_t2"/>
</dbReference>
<keyword evidence="2" id="KW-0805">Transcription regulation</keyword>
<reference evidence="7 8" key="1">
    <citation type="submission" date="2018-11" db="EMBL/GenBank/DDBJ databases">
        <title>Lysobacter cryohumiis sp. nov., isolated from soil in the Tianshan Mountains, Xinjiang, China.</title>
        <authorList>
            <person name="Luo Y."/>
            <person name="Sheng H."/>
        </authorList>
    </citation>
    <scope>NUCLEOTIDE SEQUENCE [LARGE SCALE GENOMIC DNA]</scope>
    <source>
        <strain evidence="7 8">ZS60</strain>
    </source>
</reference>
<evidence type="ECO:0000256" key="2">
    <source>
        <dbReference type="ARBA" id="ARBA00023015"/>
    </source>
</evidence>
<dbReference type="InterPro" id="IPR013325">
    <property type="entry name" value="RNA_pol_sigma_r2"/>
</dbReference>
<dbReference type="Proteomes" id="UP000267049">
    <property type="component" value="Unassembled WGS sequence"/>
</dbReference>
<accession>A0A3M8SN12</accession>
<dbReference type="SUPFAM" id="SSF88659">
    <property type="entry name" value="Sigma3 and sigma4 domains of RNA polymerase sigma factors"/>
    <property type="match status" value="1"/>
</dbReference>
<evidence type="ECO:0000256" key="1">
    <source>
        <dbReference type="ARBA" id="ARBA00010641"/>
    </source>
</evidence>
<dbReference type="NCBIfam" id="TIGR02937">
    <property type="entry name" value="sigma70-ECF"/>
    <property type="match status" value="1"/>
</dbReference>
<organism evidence="7 8">
    <name type="scientific">Montanilutibacter psychrotolerans</name>
    <dbReference type="NCBI Taxonomy" id="1327343"/>
    <lineage>
        <taxon>Bacteria</taxon>
        <taxon>Pseudomonadati</taxon>
        <taxon>Pseudomonadota</taxon>
        <taxon>Gammaproteobacteria</taxon>
        <taxon>Lysobacterales</taxon>
        <taxon>Lysobacteraceae</taxon>
        <taxon>Montanilutibacter</taxon>
    </lineage>
</organism>
<dbReference type="Gene3D" id="1.10.1740.10">
    <property type="match status" value="1"/>
</dbReference>
<dbReference type="InterPro" id="IPR007627">
    <property type="entry name" value="RNA_pol_sigma70_r2"/>
</dbReference>
<dbReference type="InterPro" id="IPR014284">
    <property type="entry name" value="RNA_pol_sigma-70_dom"/>
</dbReference>
<evidence type="ECO:0000259" key="6">
    <source>
        <dbReference type="Pfam" id="PF08281"/>
    </source>
</evidence>
<name>A0A3M8SN12_9GAMM</name>
<dbReference type="Pfam" id="PF04542">
    <property type="entry name" value="Sigma70_r2"/>
    <property type="match status" value="1"/>
</dbReference>
<dbReference type="Gene3D" id="1.10.10.10">
    <property type="entry name" value="Winged helix-like DNA-binding domain superfamily/Winged helix DNA-binding domain"/>
    <property type="match status" value="1"/>
</dbReference>
<protein>
    <submittedName>
        <fullName evidence="7">RNA polymerase sigma factor</fullName>
    </submittedName>
</protein>
<evidence type="ECO:0000313" key="7">
    <source>
        <dbReference type="EMBL" id="RNF82687.1"/>
    </source>
</evidence>
<evidence type="ECO:0000256" key="3">
    <source>
        <dbReference type="ARBA" id="ARBA00023082"/>
    </source>
</evidence>
<feature type="domain" description="RNA polymerase sigma factor 70 region 4 type 2" evidence="6">
    <location>
        <begin position="122"/>
        <end position="170"/>
    </location>
</feature>
<dbReference type="AlphaFoldDB" id="A0A3M8SN12"/>
<dbReference type="GO" id="GO:0003677">
    <property type="term" value="F:DNA binding"/>
    <property type="evidence" value="ECO:0007669"/>
    <property type="project" value="InterPro"/>
</dbReference>
<gene>
    <name evidence="7" type="ORF">EER27_14210</name>
</gene>
<dbReference type="InterPro" id="IPR013324">
    <property type="entry name" value="RNA_pol_sigma_r3/r4-like"/>
</dbReference>
<keyword evidence="4" id="KW-0804">Transcription</keyword>
<evidence type="ECO:0000256" key="4">
    <source>
        <dbReference type="ARBA" id="ARBA00023163"/>
    </source>
</evidence>
<dbReference type="Pfam" id="PF08281">
    <property type="entry name" value="Sigma70_r4_2"/>
    <property type="match status" value="1"/>
</dbReference>
<dbReference type="OrthoDB" id="9780326at2"/>
<sequence>MEQLALDSTAQQARATRQRFGALLEAHRGIVFKVANTYCRNPDDRDELAQEIATQLWRAYPGYDPQRAFPTWMYRIALNVAISHARGDGRRRRHAVPLDDAVHEPVGDDGDGFEVDDQVRALQRFIAALDHFNRALLLLYLEEHSYREIAEILGISETNVATKISRLKQRIRQELA</sequence>
<keyword evidence="8" id="KW-1185">Reference proteome</keyword>
<dbReference type="InterPro" id="IPR036388">
    <property type="entry name" value="WH-like_DNA-bd_sf"/>
</dbReference>
<dbReference type="EMBL" id="RIBS01000007">
    <property type="protein sequence ID" value="RNF82687.1"/>
    <property type="molecule type" value="Genomic_DNA"/>
</dbReference>
<dbReference type="PANTHER" id="PTHR43133">
    <property type="entry name" value="RNA POLYMERASE ECF-TYPE SIGMA FACTO"/>
    <property type="match status" value="1"/>
</dbReference>
<dbReference type="GO" id="GO:0016987">
    <property type="term" value="F:sigma factor activity"/>
    <property type="evidence" value="ECO:0007669"/>
    <property type="project" value="UniProtKB-KW"/>
</dbReference>
<feature type="domain" description="RNA polymerase sigma-70 region 2" evidence="5">
    <location>
        <begin position="23"/>
        <end position="90"/>
    </location>
</feature>
<comment type="similarity">
    <text evidence="1">Belongs to the sigma-70 factor family. ECF subfamily.</text>
</comment>
<dbReference type="PANTHER" id="PTHR43133:SF45">
    <property type="entry name" value="RNA POLYMERASE ECF-TYPE SIGMA FACTOR"/>
    <property type="match status" value="1"/>
</dbReference>
<keyword evidence="3" id="KW-0731">Sigma factor</keyword>
<dbReference type="SUPFAM" id="SSF88946">
    <property type="entry name" value="Sigma2 domain of RNA polymerase sigma factors"/>
    <property type="match status" value="1"/>
</dbReference>
<comment type="caution">
    <text evidence="7">The sequence shown here is derived from an EMBL/GenBank/DDBJ whole genome shotgun (WGS) entry which is preliminary data.</text>
</comment>
<dbReference type="RefSeq" id="WP_123088823.1">
    <property type="nucleotide sequence ID" value="NZ_RIBS01000007.1"/>
</dbReference>
<dbReference type="GO" id="GO:0006352">
    <property type="term" value="P:DNA-templated transcription initiation"/>
    <property type="evidence" value="ECO:0007669"/>
    <property type="project" value="InterPro"/>
</dbReference>
<proteinExistence type="inferred from homology"/>
<evidence type="ECO:0000259" key="5">
    <source>
        <dbReference type="Pfam" id="PF04542"/>
    </source>
</evidence>
<dbReference type="InterPro" id="IPR039425">
    <property type="entry name" value="RNA_pol_sigma-70-like"/>
</dbReference>